<accession>A0A2M9B4Z5</accession>
<dbReference type="PROSITE" id="PS50943">
    <property type="entry name" value="HTH_CROC1"/>
    <property type="match status" value="1"/>
</dbReference>
<reference evidence="2 3" key="1">
    <citation type="submission" date="2017-11" db="EMBL/GenBank/DDBJ databases">
        <title>Genomic Encyclopedia of Archaeal and Bacterial Type Strains, Phase II (KMG-II): From Individual Species to Whole Genera.</title>
        <authorList>
            <person name="Goeker M."/>
        </authorList>
    </citation>
    <scope>NUCLEOTIDE SEQUENCE [LARGE SCALE GENOMIC DNA]</scope>
    <source>
        <strain evidence="2 3">DSM 11115</strain>
    </source>
</reference>
<evidence type="ECO:0000313" key="3">
    <source>
        <dbReference type="Proteomes" id="UP000228535"/>
    </source>
</evidence>
<name>A0A2M9B4Z5_9BACT</name>
<dbReference type="SUPFAM" id="SSF47413">
    <property type="entry name" value="lambda repressor-like DNA-binding domains"/>
    <property type="match status" value="1"/>
</dbReference>
<organism evidence="2 3">
    <name type="scientific">Hymenobacter chitinivorans DSM 11115</name>
    <dbReference type="NCBI Taxonomy" id="1121954"/>
    <lineage>
        <taxon>Bacteria</taxon>
        <taxon>Pseudomonadati</taxon>
        <taxon>Bacteroidota</taxon>
        <taxon>Cytophagia</taxon>
        <taxon>Cytophagales</taxon>
        <taxon>Hymenobacteraceae</taxon>
        <taxon>Hymenobacter</taxon>
    </lineage>
</organism>
<sequence>MPRPANHSSSLFAQVRAYFGLTQHQLAEFLGVPGSQVSHLEAGRRRPSLALLDALAPLTQQMPDEPAPAPAVPEGQLAAGPLQERLRYCRWRATNLRYEMLPLEARAAVAARWARALPALLAPLPKADALAPPVLDATPAGQAAYRQWFQRCWLDTRPTALDPEALAQWHLLRLRAEALETEAAALEKLLAPAPK</sequence>
<dbReference type="InterPro" id="IPR001387">
    <property type="entry name" value="Cro/C1-type_HTH"/>
</dbReference>
<evidence type="ECO:0000259" key="1">
    <source>
        <dbReference type="PROSITE" id="PS50943"/>
    </source>
</evidence>
<gene>
    <name evidence="2" type="ORF">CLV45_3686</name>
</gene>
<dbReference type="RefSeq" id="WP_100337937.1">
    <property type="nucleotide sequence ID" value="NZ_PGFA01000003.1"/>
</dbReference>
<dbReference type="InterPro" id="IPR010982">
    <property type="entry name" value="Lambda_DNA-bd_dom_sf"/>
</dbReference>
<protein>
    <submittedName>
        <fullName evidence="2">Helix-turn-helix protein</fullName>
    </submittedName>
</protein>
<dbReference type="SMART" id="SM00530">
    <property type="entry name" value="HTH_XRE"/>
    <property type="match status" value="1"/>
</dbReference>
<proteinExistence type="predicted"/>
<dbReference type="Pfam" id="PF13560">
    <property type="entry name" value="HTH_31"/>
    <property type="match status" value="1"/>
</dbReference>
<dbReference type="Proteomes" id="UP000228535">
    <property type="component" value="Unassembled WGS sequence"/>
</dbReference>
<dbReference type="OrthoDB" id="887390at2"/>
<dbReference type="GO" id="GO:0003677">
    <property type="term" value="F:DNA binding"/>
    <property type="evidence" value="ECO:0007669"/>
    <property type="project" value="InterPro"/>
</dbReference>
<dbReference type="CDD" id="cd00093">
    <property type="entry name" value="HTH_XRE"/>
    <property type="match status" value="1"/>
</dbReference>
<comment type="caution">
    <text evidence="2">The sequence shown here is derived from an EMBL/GenBank/DDBJ whole genome shotgun (WGS) entry which is preliminary data.</text>
</comment>
<evidence type="ECO:0000313" key="2">
    <source>
        <dbReference type="EMBL" id="PJJ53028.1"/>
    </source>
</evidence>
<dbReference type="EMBL" id="PGFA01000003">
    <property type="protein sequence ID" value="PJJ53028.1"/>
    <property type="molecule type" value="Genomic_DNA"/>
</dbReference>
<dbReference type="AlphaFoldDB" id="A0A2M9B4Z5"/>
<keyword evidence="3" id="KW-1185">Reference proteome</keyword>
<feature type="domain" description="HTH cro/C1-type" evidence="1">
    <location>
        <begin position="12"/>
        <end position="56"/>
    </location>
</feature>
<dbReference type="Gene3D" id="1.10.260.40">
    <property type="entry name" value="lambda repressor-like DNA-binding domains"/>
    <property type="match status" value="1"/>
</dbReference>